<dbReference type="Gene3D" id="3.30.70.3290">
    <property type="match status" value="1"/>
</dbReference>
<dbReference type="GO" id="GO:0004312">
    <property type="term" value="F:fatty acid synthase activity"/>
    <property type="evidence" value="ECO:0007669"/>
    <property type="project" value="TreeGrafter"/>
</dbReference>
<feature type="domain" description="PKS/mFAS DH" evidence="2">
    <location>
        <begin position="143"/>
        <end position="355"/>
    </location>
</feature>
<dbReference type="Gene3D" id="3.40.366.10">
    <property type="entry name" value="Malonyl-Coenzyme A Acyl Carrier Protein, domain 2"/>
    <property type="match status" value="1"/>
</dbReference>
<proteinExistence type="predicted"/>
<feature type="region of interest" description="N-terminal hotdog fold" evidence="1">
    <location>
        <begin position="143"/>
        <end position="274"/>
    </location>
</feature>
<reference evidence="3" key="1">
    <citation type="submission" date="2021-07" db="EMBL/GenBank/DDBJ databases">
        <authorList>
            <person name="Branca A.L. A."/>
        </authorList>
    </citation>
    <scope>NUCLEOTIDE SEQUENCE</scope>
</reference>
<dbReference type="PANTHER" id="PTHR43775:SF29">
    <property type="entry name" value="ASPERFURANONE POLYKETIDE SYNTHASE AFOG-RELATED"/>
    <property type="match status" value="1"/>
</dbReference>
<evidence type="ECO:0000313" key="4">
    <source>
        <dbReference type="Proteomes" id="UP001152592"/>
    </source>
</evidence>
<comment type="caution">
    <text evidence="1">Lacks conserved residue(s) required for the propagation of feature annotation.</text>
</comment>
<dbReference type="GO" id="GO:1901336">
    <property type="term" value="P:lactone biosynthetic process"/>
    <property type="evidence" value="ECO:0007669"/>
    <property type="project" value="UniProtKB-ARBA"/>
</dbReference>
<dbReference type="OrthoDB" id="26491at2759"/>
<dbReference type="InterPro" id="IPR042104">
    <property type="entry name" value="PKS_dehydratase_sf"/>
</dbReference>
<dbReference type="InterPro" id="IPR049552">
    <property type="entry name" value="PKS_DH_N"/>
</dbReference>
<dbReference type="Pfam" id="PF21089">
    <property type="entry name" value="PKS_DH_N"/>
    <property type="match status" value="1"/>
</dbReference>
<dbReference type="InterPro" id="IPR020807">
    <property type="entry name" value="PKS_DH"/>
</dbReference>
<accession>A0A9W4MZ50</accession>
<name>A0A9W4MZ50_9EURO</name>
<dbReference type="InterPro" id="IPR049900">
    <property type="entry name" value="PKS_mFAS_DH"/>
</dbReference>
<sequence length="355" mass="40462">MQFLDAFKKLSATHHSPLTKKLDGSHRKRMVINTIVEIRPHTTIRGPSRDILREAGRNMQVQYLSALMRNACRVQTLLQTMAQLHCKEYPVDLSMVNSKPSKATKEQPKVLTDVPSYQFNKSKSYWREGPISKSFRFRRFGRHELLGWPDDDWNPLLPKWNNVLQPSDPIWVKDHQLNNTILLPGAAMLTMSMEAMKQLQNPDKEISGFNFKNVNFMSALVVPAATAGIETRFCIRPQRNDESDNTWYEFSLYSSNGLWVKNCTGHIQAVVGNPRESASHATESASLERMAALDELREMKEQATTILNPEDFYESLKRSKLQFGPSFEVIKSVATNQVNLSIMGIKTYKSGSPAR</sequence>
<dbReference type="GO" id="GO:0044550">
    <property type="term" value="P:secondary metabolite biosynthetic process"/>
    <property type="evidence" value="ECO:0007669"/>
    <property type="project" value="TreeGrafter"/>
</dbReference>
<comment type="caution">
    <text evidence="3">The sequence shown here is derived from an EMBL/GenBank/DDBJ whole genome shotgun (WGS) entry which is preliminary data.</text>
</comment>
<dbReference type="PANTHER" id="PTHR43775">
    <property type="entry name" value="FATTY ACID SYNTHASE"/>
    <property type="match status" value="1"/>
</dbReference>
<organism evidence="3 4">
    <name type="scientific">Penicillium salamii</name>
    <dbReference type="NCBI Taxonomy" id="1612424"/>
    <lineage>
        <taxon>Eukaryota</taxon>
        <taxon>Fungi</taxon>
        <taxon>Dikarya</taxon>
        <taxon>Ascomycota</taxon>
        <taxon>Pezizomycotina</taxon>
        <taxon>Eurotiomycetes</taxon>
        <taxon>Eurotiomycetidae</taxon>
        <taxon>Eurotiales</taxon>
        <taxon>Aspergillaceae</taxon>
        <taxon>Penicillium</taxon>
    </lineage>
</organism>
<dbReference type="SMART" id="SM00826">
    <property type="entry name" value="PKS_DH"/>
    <property type="match status" value="1"/>
</dbReference>
<dbReference type="PROSITE" id="PS52019">
    <property type="entry name" value="PKS_MFAS_DH"/>
    <property type="match status" value="1"/>
</dbReference>
<feature type="region of interest" description="C-terminal hotdog fold" evidence="1">
    <location>
        <begin position="304"/>
        <end position="355"/>
    </location>
</feature>
<protein>
    <recommendedName>
        <fullName evidence="2">PKS/mFAS DH domain-containing protein</fullName>
    </recommendedName>
</protein>
<dbReference type="AlphaFoldDB" id="A0A9W4MZ50"/>
<evidence type="ECO:0000313" key="3">
    <source>
        <dbReference type="EMBL" id="CAG8232520.1"/>
    </source>
</evidence>
<dbReference type="GO" id="GO:0006633">
    <property type="term" value="P:fatty acid biosynthetic process"/>
    <property type="evidence" value="ECO:0007669"/>
    <property type="project" value="TreeGrafter"/>
</dbReference>
<dbReference type="InterPro" id="IPR050091">
    <property type="entry name" value="PKS_NRPS_Biosynth_Enz"/>
</dbReference>
<dbReference type="Gene3D" id="3.10.129.110">
    <property type="entry name" value="Polyketide synthase dehydratase"/>
    <property type="match status" value="1"/>
</dbReference>
<gene>
    <name evidence="3" type="ORF">PSALAMII_LOCUS309</name>
</gene>
<evidence type="ECO:0000256" key="1">
    <source>
        <dbReference type="PROSITE-ProRule" id="PRU01363"/>
    </source>
</evidence>
<dbReference type="Proteomes" id="UP001152592">
    <property type="component" value="Unassembled WGS sequence"/>
</dbReference>
<dbReference type="InterPro" id="IPR001227">
    <property type="entry name" value="Ac_transferase_dom_sf"/>
</dbReference>
<dbReference type="EMBL" id="CAJVPD010000011">
    <property type="protein sequence ID" value="CAG8232520.1"/>
    <property type="molecule type" value="Genomic_DNA"/>
</dbReference>
<evidence type="ECO:0000259" key="2">
    <source>
        <dbReference type="PROSITE" id="PS52019"/>
    </source>
</evidence>